<dbReference type="Gene3D" id="1.10.287.70">
    <property type="match status" value="1"/>
</dbReference>
<keyword evidence="4 9" id="KW-1133">Transmembrane helix</keyword>
<comment type="subcellular location">
    <subcellularLocation>
        <location evidence="1">Membrane</location>
        <topology evidence="1">Multi-pass membrane protein</topology>
    </subcellularLocation>
</comment>
<comment type="similarity">
    <text evidence="8">Belongs to the two pore domain potassium channel (TC 1.A.1.8) family.</text>
</comment>
<accession>A0A915PJU7</accession>
<dbReference type="GO" id="GO:0005886">
    <property type="term" value="C:plasma membrane"/>
    <property type="evidence" value="ECO:0007669"/>
    <property type="project" value="TreeGrafter"/>
</dbReference>
<dbReference type="GO" id="GO:0030322">
    <property type="term" value="P:stabilization of membrane potential"/>
    <property type="evidence" value="ECO:0007669"/>
    <property type="project" value="TreeGrafter"/>
</dbReference>
<evidence type="ECO:0000256" key="6">
    <source>
        <dbReference type="ARBA" id="ARBA00023136"/>
    </source>
</evidence>
<evidence type="ECO:0000256" key="1">
    <source>
        <dbReference type="ARBA" id="ARBA00004141"/>
    </source>
</evidence>
<sequence>MCISNETAIQAAKALKKFYHKFGIGHIVLLTSYIIFLLFAAGIFMILETTSVSRLRKHWLETLSEHRKSFVVHDMVPQIFNNTKLLVFIHDDKSRYLMKILNEELMKYENTLKIHSPLPILPYNYINSLIFICSTVTTIGYGYIYPTTESGRYFSMICATIGIPFTLMVIKDLSYLIALLFHYPCTCLAYFWHIFRYCTLQPVDENELIQRIHGTNAVRRSDYRLRLMEHLLNIPVMIVVMAVIGWATIGCMLVHFYLPHAEISIIIYFIFNSLTTTGVGDVKPDENAFLLLIFFGYLLVGLSLVSLFINLLHTKLSHAYWLPGRMYMPLATKVSARITYETESFDSSNNLNFISDCPLNHYVTLGVLQSEKEQAYVDANTQTENGEENVSQCIRMHSAEALLIAKPITSRDDVNDLIVETYGARPARLISSGAKLH</sequence>
<feature type="transmembrane region" description="Helical" evidence="9">
    <location>
        <begin position="288"/>
        <end position="312"/>
    </location>
</feature>
<dbReference type="GO" id="GO:0022841">
    <property type="term" value="F:potassium ion leak channel activity"/>
    <property type="evidence" value="ECO:0007669"/>
    <property type="project" value="TreeGrafter"/>
</dbReference>
<reference evidence="12" key="1">
    <citation type="submission" date="2022-11" db="UniProtKB">
        <authorList>
            <consortium name="WormBaseParasite"/>
        </authorList>
    </citation>
    <scope>IDENTIFICATION</scope>
</reference>
<evidence type="ECO:0000313" key="11">
    <source>
        <dbReference type="Proteomes" id="UP000887581"/>
    </source>
</evidence>
<dbReference type="GO" id="GO:0015271">
    <property type="term" value="F:outward rectifier potassium channel activity"/>
    <property type="evidence" value="ECO:0007669"/>
    <property type="project" value="TreeGrafter"/>
</dbReference>
<keyword evidence="6 9" id="KW-0472">Membrane</keyword>
<feature type="domain" description="Potassium channel" evidence="10">
    <location>
        <begin position="124"/>
        <end position="174"/>
    </location>
</feature>
<dbReference type="InterPro" id="IPR003280">
    <property type="entry name" value="2pore_dom_K_chnl"/>
</dbReference>
<dbReference type="PRINTS" id="PR01333">
    <property type="entry name" value="2POREKCHANEL"/>
</dbReference>
<evidence type="ECO:0000259" key="10">
    <source>
        <dbReference type="Pfam" id="PF07885"/>
    </source>
</evidence>
<feature type="transmembrane region" description="Helical" evidence="9">
    <location>
        <begin position="265"/>
        <end position="282"/>
    </location>
</feature>
<feature type="transmembrane region" description="Helical" evidence="9">
    <location>
        <begin position="123"/>
        <end position="144"/>
    </location>
</feature>
<name>A0A915PJU7_9BILA</name>
<organism evidence="11 12">
    <name type="scientific">Setaria digitata</name>
    <dbReference type="NCBI Taxonomy" id="48799"/>
    <lineage>
        <taxon>Eukaryota</taxon>
        <taxon>Metazoa</taxon>
        <taxon>Ecdysozoa</taxon>
        <taxon>Nematoda</taxon>
        <taxon>Chromadorea</taxon>
        <taxon>Rhabditida</taxon>
        <taxon>Spirurina</taxon>
        <taxon>Spiruromorpha</taxon>
        <taxon>Filarioidea</taxon>
        <taxon>Setariidae</taxon>
        <taxon>Setaria</taxon>
    </lineage>
</organism>
<dbReference type="PANTHER" id="PTHR11003:SF337">
    <property type="entry name" value="POTASSIUM CHANNEL DOMAIN-CONTAINING PROTEIN"/>
    <property type="match status" value="1"/>
</dbReference>
<dbReference type="AlphaFoldDB" id="A0A915PJU7"/>
<dbReference type="WBParaSite" id="sdigi.contig11.g1229.t1">
    <property type="protein sequence ID" value="sdigi.contig11.g1229.t1"/>
    <property type="gene ID" value="sdigi.contig11.g1229"/>
</dbReference>
<dbReference type="PANTHER" id="PTHR11003">
    <property type="entry name" value="POTASSIUM CHANNEL, SUBFAMILY K"/>
    <property type="match status" value="1"/>
</dbReference>
<dbReference type="Pfam" id="PF07885">
    <property type="entry name" value="Ion_trans_2"/>
    <property type="match status" value="2"/>
</dbReference>
<dbReference type="InterPro" id="IPR013099">
    <property type="entry name" value="K_chnl_dom"/>
</dbReference>
<protein>
    <submittedName>
        <fullName evidence="12">Potassium channel domain-containing protein</fullName>
    </submittedName>
</protein>
<keyword evidence="3 8" id="KW-0812">Transmembrane</keyword>
<keyword evidence="5 8" id="KW-0406">Ion transport</keyword>
<evidence type="ECO:0000256" key="7">
    <source>
        <dbReference type="ARBA" id="ARBA00023303"/>
    </source>
</evidence>
<feature type="domain" description="Potassium channel" evidence="10">
    <location>
        <begin position="239"/>
        <end position="316"/>
    </location>
</feature>
<evidence type="ECO:0000256" key="3">
    <source>
        <dbReference type="ARBA" id="ARBA00022692"/>
    </source>
</evidence>
<evidence type="ECO:0000256" key="9">
    <source>
        <dbReference type="SAM" id="Phobius"/>
    </source>
</evidence>
<evidence type="ECO:0000256" key="5">
    <source>
        <dbReference type="ARBA" id="ARBA00023065"/>
    </source>
</evidence>
<evidence type="ECO:0000256" key="4">
    <source>
        <dbReference type="ARBA" id="ARBA00022989"/>
    </source>
</evidence>
<evidence type="ECO:0000313" key="12">
    <source>
        <dbReference type="WBParaSite" id="sdigi.contig11.g1229.t1"/>
    </source>
</evidence>
<evidence type="ECO:0000256" key="2">
    <source>
        <dbReference type="ARBA" id="ARBA00022448"/>
    </source>
</evidence>
<feature type="transmembrane region" description="Helical" evidence="9">
    <location>
        <begin position="175"/>
        <end position="195"/>
    </location>
</feature>
<keyword evidence="2 8" id="KW-0813">Transport</keyword>
<dbReference type="Proteomes" id="UP000887581">
    <property type="component" value="Unplaced"/>
</dbReference>
<dbReference type="SUPFAM" id="SSF81324">
    <property type="entry name" value="Voltage-gated potassium channels"/>
    <property type="match status" value="2"/>
</dbReference>
<feature type="transmembrane region" description="Helical" evidence="9">
    <location>
        <begin position="24"/>
        <end position="47"/>
    </location>
</feature>
<evidence type="ECO:0000256" key="8">
    <source>
        <dbReference type="RuleBase" id="RU003857"/>
    </source>
</evidence>
<keyword evidence="11" id="KW-1185">Reference proteome</keyword>
<proteinExistence type="inferred from homology"/>
<keyword evidence="7 8" id="KW-0407">Ion channel</keyword>
<feature type="transmembrane region" description="Helical" evidence="9">
    <location>
        <begin position="234"/>
        <end position="258"/>
    </location>
</feature>